<reference evidence="1" key="2">
    <citation type="submission" date="2020-11" db="EMBL/GenBank/DDBJ databases">
        <authorList>
            <person name="McCartney M.A."/>
            <person name="Auch B."/>
            <person name="Kono T."/>
            <person name="Mallez S."/>
            <person name="Becker A."/>
            <person name="Gohl D.M."/>
            <person name="Silverstein K.A.T."/>
            <person name="Koren S."/>
            <person name="Bechman K.B."/>
            <person name="Herman A."/>
            <person name="Abrahante J.E."/>
            <person name="Garbe J."/>
        </authorList>
    </citation>
    <scope>NUCLEOTIDE SEQUENCE</scope>
    <source>
        <strain evidence="1">Duluth1</strain>
        <tissue evidence="1">Whole animal</tissue>
    </source>
</reference>
<dbReference type="EMBL" id="JAIWYP010000007">
    <property type="protein sequence ID" value="KAH3792273.1"/>
    <property type="molecule type" value="Genomic_DNA"/>
</dbReference>
<sequence>MPGRCRLSPVHYQGLTGIKRSQSGLTGILPGYLPASTWAASGNNVTALKMYTLRIIPVLAGRPALANRDGPGLYRQK</sequence>
<proteinExistence type="predicted"/>
<keyword evidence="2" id="KW-1185">Reference proteome</keyword>
<reference evidence="1" key="1">
    <citation type="journal article" date="2019" name="bioRxiv">
        <title>The Genome of the Zebra Mussel, Dreissena polymorpha: A Resource for Invasive Species Research.</title>
        <authorList>
            <person name="McCartney M.A."/>
            <person name="Auch B."/>
            <person name="Kono T."/>
            <person name="Mallez S."/>
            <person name="Zhang Y."/>
            <person name="Obille A."/>
            <person name="Becker A."/>
            <person name="Abrahante J.E."/>
            <person name="Garbe J."/>
            <person name="Badalamenti J.P."/>
            <person name="Herman A."/>
            <person name="Mangelson H."/>
            <person name="Liachko I."/>
            <person name="Sullivan S."/>
            <person name="Sone E.D."/>
            <person name="Koren S."/>
            <person name="Silverstein K.A.T."/>
            <person name="Beckman K.B."/>
            <person name="Gohl D.M."/>
        </authorList>
    </citation>
    <scope>NUCLEOTIDE SEQUENCE</scope>
    <source>
        <strain evidence="1">Duluth1</strain>
        <tissue evidence="1">Whole animal</tissue>
    </source>
</reference>
<accession>A0A9D4J1I1</accession>
<dbReference type="AlphaFoldDB" id="A0A9D4J1I1"/>
<gene>
    <name evidence="1" type="ORF">DPMN_145764</name>
</gene>
<organism evidence="1 2">
    <name type="scientific">Dreissena polymorpha</name>
    <name type="common">Zebra mussel</name>
    <name type="synonym">Mytilus polymorpha</name>
    <dbReference type="NCBI Taxonomy" id="45954"/>
    <lineage>
        <taxon>Eukaryota</taxon>
        <taxon>Metazoa</taxon>
        <taxon>Spiralia</taxon>
        <taxon>Lophotrochozoa</taxon>
        <taxon>Mollusca</taxon>
        <taxon>Bivalvia</taxon>
        <taxon>Autobranchia</taxon>
        <taxon>Heteroconchia</taxon>
        <taxon>Euheterodonta</taxon>
        <taxon>Imparidentia</taxon>
        <taxon>Neoheterodontei</taxon>
        <taxon>Myida</taxon>
        <taxon>Dreissenoidea</taxon>
        <taxon>Dreissenidae</taxon>
        <taxon>Dreissena</taxon>
    </lineage>
</organism>
<comment type="caution">
    <text evidence="1">The sequence shown here is derived from an EMBL/GenBank/DDBJ whole genome shotgun (WGS) entry which is preliminary data.</text>
</comment>
<evidence type="ECO:0000313" key="1">
    <source>
        <dbReference type="EMBL" id="KAH3792273.1"/>
    </source>
</evidence>
<dbReference type="Proteomes" id="UP000828390">
    <property type="component" value="Unassembled WGS sequence"/>
</dbReference>
<evidence type="ECO:0000313" key="2">
    <source>
        <dbReference type="Proteomes" id="UP000828390"/>
    </source>
</evidence>
<protein>
    <submittedName>
        <fullName evidence="1">Uncharacterized protein</fullName>
    </submittedName>
</protein>
<name>A0A9D4J1I1_DREPO</name>